<dbReference type="InterPro" id="IPR001670">
    <property type="entry name" value="ADH_Fe/GldA"/>
</dbReference>
<evidence type="ECO:0000256" key="4">
    <source>
        <dbReference type="ARBA" id="ARBA00024921"/>
    </source>
</evidence>
<dbReference type="InterPro" id="IPR034786">
    <property type="entry name" value="MAR"/>
</dbReference>
<comment type="similarity">
    <text evidence="1">Belongs to the iron-containing alcohol dehydrogenase family.</text>
</comment>
<evidence type="ECO:0000256" key="1">
    <source>
        <dbReference type="ARBA" id="ARBA00007358"/>
    </source>
</evidence>
<dbReference type="Proteomes" id="UP000728032">
    <property type="component" value="Unassembled WGS sequence"/>
</dbReference>
<organism evidence="7">
    <name type="scientific">Oppiella nova</name>
    <dbReference type="NCBI Taxonomy" id="334625"/>
    <lineage>
        <taxon>Eukaryota</taxon>
        <taxon>Metazoa</taxon>
        <taxon>Ecdysozoa</taxon>
        <taxon>Arthropoda</taxon>
        <taxon>Chelicerata</taxon>
        <taxon>Arachnida</taxon>
        <taxon>Acari</taxon>
        <taxon>Acariformes</taxon>
        <taxon>Sarcoptiformes</taxon>
        <taxon>Oribatida</taxon>
        <taxon>Brachypylina</taxon>
        <taxon>Oppioidea</taxon>
        <taxon>Oppiidae</taxon>
        <taxon>Oppiella</taxon>
    </lineage>
</organism>
<feature type="domain" description="Alcohol dehydrogenase iron-type/glycerol dehydrogenase GldA" evidence="5">
    <location>
        <begin position="68"/>
        <end position="205"/>
    </location>
</feature>
<dbReference type="AlphaFoldDB" id="A0A7R9LAA2"/>
<evidence type="ECO:0000313" key="8">
    <source>
        <dbReference type="Proteomes" id="UP000728032"/>
    </source>
</evidence>
<evidence type="ECO:0008006" key="9">
    <source>
        <dbReference type="Google" id="ProtNLM"/>
    </source>
</evidence>
<gene>
    <name evidence="7" type="ORF">ONB1V03_LOCUS475</name>
</gene>
<dbReference type="InterPro" id="IPR016161">
    <property type="entry name" value="Ald_DH/histidinol_DH"/>
</dbReference>
<evidence type="ECO:0000313" key="7">
    <source>
        <dbReference type="EMBL" id="CAD7636876.1"/>
    </source>
</evidence>
<evidence type="ECO:0000256" key="2">
    <source>
        <dbReference type="ARBA" id="ARBA00023002"/>
    </source>
</evidence>
<dbReference type="GO" id="GO:0018506">
    <property type="term" value="F:maleylacetate reductase activity"/>
    <property type="evidence" value="ECO:0007669"/>
    <property type="project" value="InterPro"/>
</dbReference>
<dbReference type="EMBL" id="CAJPVJ010000029">
    <property type="protein sequence ID" value="CAG2158976.1"/>
    <property type="molecule type" value="Genomic_DNA"/>
</dbReference>
<dbReference type="Pfam" id="PF00465">
    <property type="entry name" value="Fe-ADH"/>
    <property type="match status" value="1"/>
</dbReference>
<keyword evidence="2" id="KW-0560">Oxidoreductase</keyword>
<dbReference type="SUPFAM" id="SSF53720">
    <property type="entry name" value="ALDH-like"/>
    <property type="match status" value="1"/>
</dbReference>
<accession>A0A7R9LAA2</accession>
<dbReference type="Gene3D" id="3.40.309.10">
    <property type="entry name" value="Aldehyde Dehydrogenase, Chain A, domain 2"/>
    <property type="match status" value="1"/>
</dbReference>
<evidence type="ECO:0000256" key="3">
    <source>
        <dbReference type="ARBA" id="ARBA00023027"/>
    </source>
</evidence>
<dbReference type="InterPro" id="IPR016163">
    <property type="entry name" value="Ald_DH_C"/>
</dbReference>
<dbReference type="GO" id="GO:0016620">
    <property type="term" value="F:oxidoreductase activity, acting on the aldehyde or oxo group of donors, NAD or NADP as acceptor"/>
    <property type="evidence" value="ECO:0007669"/>
    <property type="project" value="InterPro"/>
</dbReference>
<evidence type="ECO:0000259" key="5">
    <source>
        <dbReference type="Pfam" id="PF00465"/>
    </source>
</evidence>
<dbReference type="EMBL" id="OC914854">
    <property type="protein sequence ID" value="CAD7636876.1"/>
    <property type="molecule type" value="Genomic_DNA"/>
</dbReference>
<comment type="function">
    <text evidence="4">Catalyzes the cofactor-independent reversible oxidation of gamma-hydroxybutyrate (GHB) to succinic semialdehyde (SSA) coupled to reduction of 2-ketoglutarate (2-KG) to D-2-hydroxyglutarate (D-2-HG). L-3-hydroxybutyrate (L-3-OHB) is also a substrate for HOT when using 2-KG as hydrogen acceptor, resulting in the formation of D-2-HG.</text>
</comment>
<dbReference type="OrthoDB" id="339764at2759"/>
<dbReference type="PANTHER" id="PTHR11496">
    <property type="entry name" value="ALCOHOL DEHYDROGENASE"/>
    <property type="match status" value="1"/>
</dbReference>
<protein>
    <recommendedName>
        <fullName evidence="9">Maleylacetate reductase</fullName>
    </recommendedName>
</protein>
<dbReference type="CDD" id="cd08177">
    <property type="entry name" value="MAR"/>
    <property type="match status" value="1"/>
</dbReference>
<dbReference type="InterPro" id="IPR039697">
    <property type="entry name" value="Alcohol_dehydrogenase_Fe"/>
</dbReference>
<sequence length="407" mass="43760">MIVLRKKKFSDDAEALQIANGTEYGLGSGLWTNNLQRAHLFAKKIKAGMCWINSYKRVNPGSPFGGVGKSESQKTKSILVDNGFSSVLVITTPEQEETGLMMAKQLGELAVGVYPHAVMHVPTGVADEAIQFATKKNIDCCLALGGGSTIGLAKAIALKTGIPIVAIPTTYAGSEMTTVYGLTENNLKKTGKDIKVLPKVVIYDPELSLTLPAGISASSGMNAMAHAVEALYAQDKNPIISMMAIESIKSLSQALPKIVKNSQDIEARKQATYGAWLAGICLGSVGMAIHHKLCHTLGGTYNLPHAQAHAITLAYSAHYNRKADIQAMDQLAQALGGQSHEQVGQLIYKLNQQLGIPLALKDIGLPEDGPSEVARITCESPYYNPRSYERDELETLLQRAYLGLEPR</sequence>
<evidence type="ECO:0000259" key="6">
    <source>
        <dbReference type="Pfam" id="PF25137"/>
    </source>
</evidence>
<keyword evidence="8" id="KW-1185">Reference proteome</keyword>
<dbReference type="PANTHER" id="PTHR11496:SF102">
    <property type="entry name" value="ALCOHOL DEHYDROGENASE 4"/>
    <property type="match status" value="1"/>
</dbReference>
<dbReference type="GO" id="GO:0004022">
    <property type="term" value="F:alcohol dehydrogenase (NAD+) activity"/>
    <property type="evidence" value="ECO:0007669"/>
    <property type="project" value="TreeGrafter"/>
</dbReference>
<proteinExistence type="inferred from homology"/>
<dbReference type="SUPFAM" id="SSF56796">
    <property type="entry name" value="Dehydroquinate synthase-like"/>
    <property type="match status" value="1"/>
</dbReference>
<keyword evidence="3" id="KW-0520">NAD</keyword>
<name>A0A7R9LAA2_9ACAR</name>
<reference evidence="7" key="1">
    <citation type="submission" date="2020-11" db="EMBL/GenBank/DDBJ databases">
        <authorList>
            <person name="Tran Van P."/>
        </authorList>
    </citation>
    <scope>NUCLEOTIDE SEQUENCE</scope>
</reference>
<dbReference type="InterPro" id="IPR056798">
    <property type="entry name" value="ADH_Fe_C"/>
</dbReference>
<dbReference type="Gene3D" id="3.40.50.1970">
    <property type="match status" value="1"/>
</dbReference>
<feature type="domain" description="Fe-containing alcohol dehydrogenase-like C-terminal" evidence="6">
    <location>
        <begin position="217"/>
        <end position="401"/>
    </location>
</feature>
<dbReference type="Pfam" id="PF25137">
    <property type="entry name" value="ADH_Fe_C"/>
    <property type="match status" value="1"/>
</dbReference>
<dbReference type="Gene3D" id="1.20.1090.10">
    <property type="entry name" value="Dehydroquinate synthase-like - alpha domain"/>
    <property type="match status" value="1"/>
</dbReference>
<dbReference type="GO" id="GO:0046872">
    <property type="term" value="F:metal ion binding"/>
    <property type="evidence" value="ECO:0007669"/>
    <property type="project" value="InterPro"/>
</dbReference>